<dbReference type="OrthoDB" id="278212at2759"/>
<dbReference type="InterPro" id="IPR003428">
    <property type="entry name" value="MAM33"/>
</dbReference>
<feature type="compositionally biased region" description="Basic and acidic residues" evidence="1">
    <location>
        <begin position="135"/>
        <end position="153"/>
    </location>
</feature>
<dbReference type="Gene3D" id="3.10.280.10">
    <property type="entry name" value="Mitochondrial glycoprotein"/>
    <property type="match status" value="1"/>
</dbReference>
<gene>
    <name evidence="2" type="ORF">AXF42_Ash013602</name>
</gene>
<name>A0A2I0APG5_9ASPA</name>
<keyword evidence="3" id="KW-1185">Reference proteome</keyword>
<dbReference type="Proteomes" id="UP000236161">
    <property type="component" value="Unassembled WGS sequence"/>
</dbReference>
<dbReference type="SUPFAM" id="SSF54529">
    <property type="entry name" value="Mitochondrial glycoprotein MAM33-like"/>
    <property type="match status" value="1"/>
</dbReference>
<organism evidence="2 3">
    <name type="scientific">Apostasia shenzhenica</name>
    <dbReference type="NCBI Taxonomy" id="1088818"/>
    <lineage>
        <taxon>Eukaryota</taxon>
        <taxon>Viridiplantae</taxon>
        <taxon>Streptophyta</taxon>
        <taxon>Embryophyta</taxon>
        <taxon>Tracheophyta</taxon>
        <taxon>Spermatophyta</taxon>
        <taxon>Magnoliopsida</taxon>
        <taxon>Liliopsida</taxon>
        <taxon>Asparagales</taxon>
        <taxon>Orchidaceae</taxon>
        <taxon>Apostasioideae</taxon>
        <taxon>Apostasia</taxon>
    </lineage>
</organism>
<dbReference type="InterPro" id="IPR036561">
    <property type="entry name" value="MAM33_sf"/>
</dbReference>
<evidence type="ECO:0008006" key="4">
    <source>
        <dbReference type="Google" id="ProtNLM"/>
    </source>
</evidence>
<proteinExistence type="predicted"/>
<evidence type="ECO:0000313" key="2">
    <source>
        <dbReference type="EMBL" id="PKA57414.1"/>
    </source>
</evidence>
<dbReference type="EMBL" id="KZ451968">
    <property type="protein sequence ID" value="PKA57414.1"/>
    <property type="molecule type" value="Genomic_DNA"/>
</dbReference>
<reference evidence="2 3" key="1">
    <citation type="journal article" date="2017" name="Nature">
        <title>The Apostasia genome and the evolution of orchids.</title>
        <authorList>
            <person name="Zhang G.Q."/>
            <person name="Liu K.W."/>
            <person name="Li Z."/>
            <person name="Lohaus R."/>
            <person name="Hsiao Y.Y."/>
            <person name="Niu S.C."/>
            <person name="Wang J.Y."/>
            <person name="Lin Y.C."/>
            <person name="Xu Q."/>
            <person name="Chen L.J."/>
            <person name="Yoshida K."/>
            <person name="Fujiwara S."/>
            <person name="Wang Z.W."/>
            <person name="Zhang Y.Q."/>
            <person name="Mitsuda N."/>
            <person name="Wang M."/>
            <person name="Liu G.H."/>
            <person name="Pecoraro L."/>
            <person name="Huang H.X."/>
            <person name="Xiao X.J."/>
            <person name="Lin M."/>
            <person name="Wu X.Y."/>
            <person name="Wu W.L."/>
            <person name="Chen Y.Y."/>
            <person name="Chang S.B."/>
            <person name="Sakamoto S."/>
            <person name="Ohme-Takagi M."/>
            <person name="Yagi M."/>
            <person name="Zeng S.J."/>
            <person name="Shen C.Y."/>
            <person name="Yeh C.M."/>
            <person name="Luo Y.B."/>
            <person name="Tsai W.C."/>
            <person name="Van de Peer Y."/>
            <person name="Liu Z.J."/>
        </authorList>
    </citation>
    <scope>NUCLEOTIDE SEQUENCE [LARGE SCALE GENOMIC DNA]</scope>
    <source>
        <strain evidence="3">cv. Shenzhen</strain>
        <tissue evidence="2">Stem</tissue>
    </source>
</reference>
<accession>A0A2I0APG5</accession>
<dbReference type="Pfam" id="PF02330">
    <property type="entry name" value="MAM33"/>
    <property type="match status" value="1"/>
</dbReference>
<dbReference type="PANTHER" id="PTHR10826">
    <property type="entry name" value="COMPLEMENT COMPONENT 1"/>
    <property type="match status" value="1"/>
</dbReference>
<feature type="region of interest" description="Disordered" evidence="1">
    <location>
        <begin position="130"/>
        <end position="157"/>
    </location>
</feature>
<evidence type="ECO:0000313" key="3">
    <source>
        <dbReference type="Proteomes" id="UP000236161"/>
    </source>
</evidence>
<dbReference type="GO" id="GO:0005759">
    <property type="term" value="C:mitochondrial matrix"/>
    <property type="evidence" value="ECO:0007669"/>
    <property type="project" value="InterPro"/>
</dbReference>
<dbReference type="STRING" id="1088818.A0A2I0APG5"/>
<dbReference type="PANTHER" id="PTHR10826:SF41">
    <property type="entry name" value="MITOCHONDRIAL GLYCOPROTEIN FAMILY PROTEIN"/>
    <property type="match status" value="1"/>
</dbReference>
<sequence>MAFSAVIRRASAAAAVKAYAGFCRRSRRSHHFAALQPFLPGTMLSRGERNRVPSSISPLARFFSSLSKKQDAELLQIIESEIQCAKEDIREVEEVSKEFPFEIQDDEGANIVILRREYFGENIEVVVSMPNIDVDPDHNEGEDDQGSRGDEKANQPTIPLTVNISKGKGVNLEFCCTAYADELVVDSLSLHKTEESEDRLLAYEGPDFDDLDENLRKAFQKYLEMRAISPSTTSYLYEYMVNKEDREYLRWMQTVRQFIEK</sequence>
<evidence type="ECO:0000256" key="1">
    <source>
        <dbReference type="SAM" id="MobiDB-lite"/>
    </source>
</evidence>
<dbReference type="AlphaFoldDB" id="A0A2I0APG5"/>
<protein>
    <recommendedName>
        <fullName evidence="4">Mitochondrial glycoprotein</fullName>
    </recommendedName>
</protein>